<gene>
    <name evidence="1" type="ORF">MES5069_190104</name>
</gene>
<accession>A0ABM9DNC0</accession>
<keyword evidence="2" id="KW-1185">Reference proteome</keyword>
<proteinExistence type="predicted"/>
<organism evidence="1 2">
    <name type="scientific">Mesorhizobium escarrei</name>
    <dbReference type="NCBI Taxonomy" id="666018"/>
    <lineage>
        <taxon>Bacteria</taxon>
        <taxon>Pseudomonadati</taxon>
        <taxon>Pseudomonadota</taxon>
        <taxon>Alphaproteobacteria</taxon>
        <taxon>Hyphomicrobiales</taxon>
        <taxon>Phyllobacteriaceae</taxon>
        <taxon>Mesorhizobium</taxon>
    </lineage>
</organism>
<name>A0ABM9DNC0_9HYPH</name>
<sequence length="308" mass="33502">MQSFRDQRHGLRCFAGDFRCSRAAVSTVRHPALRSLVQSEVGLGRLSPLLSSLNARCSASCRTLPILASALGFLLDAARFRARFRLAAAVARLVPAAALHRADCASARHQQSRLSLSDYRCGRAVYLPAVRAGPAYRTRAEALRARCAATCGRASGRRNSRAINCALASPHQQRSGWACNAPVPIGTVQLTRGTSRGPHQKPASACFLRSLHRRGWFDPTLTCVIGGLGYEPVPDRTVSDNDGYLSAHWGMGSGKVRRQRVRISPIRRPLANVIGVAHNVAALPIAQVSQGWPQVEAVNDCTRWVRRT</sequence>
<dbReference type="EMBL" id="CAKXZT010000101">
    <property type="protein sequence ID" value="CAH2398140.1"/>
    <property type="molecule type" value="Genomic_DNA"/>
</dbReference>
<protein>
    <recommendedName>
        <fullName evidence="3">Transposase</fullName>
    </recommendedName>
</protein>
<evidence type="ECO:0000313" key="1">
    <source>
        <dbReference type="EMBL" id="CAH2398140.1"/>
    </source>
</evidence>
<evidence type="ECO:0000313" key="2">
    <source>
        <dbReference type="Proteomes" id="UP001153050"/>
    </source>
</evidence>
<reference evidence="1 2" key="1">
    <citation type="submission" date="2022-03" db="EMBL/GenBank/DDBJ databases">
        <authorList>
            <person name="Brunel B."/>
        </authorList>
    </citation>
    <scope>NUCLEOTIDE SEQUENCE [LARGE SCALE GENOMIC DNA]</scope>
    <source>
        <strain evidence="1">STM5069sample</strain>
    </source>
</reference>
<dbReference type="Proteomes" id="UP001153050">
    <property type="component" value="Unassembled WGS sequence"/>
</dbReference>
<evidence type="ECO:0008006" key="3">
    <source>
        <dbReference type="Google" id="ProtNLM"/>
    </source>
</evidence>
<comment type="caution">
    <text evidence="1">The sequence shown here is derived from an EMBL/GenBank/DDBJ whole genome shotgun (WGS) entry which is preliminary data.</text>
</comment>